<dbReference type="AlphaFoldDB" id="X0VQT1"/>
<comment type="caution">
    <text evidence="1">The sequence shown here is derived from an EMBL/GenBank/DDBJ whole genome shotgun (WGS) entry which is preliminary data.</text>
</comment>
<evidence type="ECO:0000313" key="1">
    <source>
        <dbReference type="EMBL" id="GAG20759.1"/>
    </source>
</evidence>
<accession>X0VQT1</accession>
<organism evidence="1">
    <name type="scientific">marine sediment metagenome</name>
    <dbReference type="NCBI Taxonomy" id="412755"/>
    <lineage>
        <taxon>unclassified sequences</taxon>
        <taxon>metagenomes</taxon>
        <taxon>ecological metagenomes</taxon>
    </lineage>
</organism>
<protein>
    <submittedName>
        <fullName evidence="1">Uncharacterized protein</fullName>
    </submittedName>
</protein>
<dbReference type="EMBL" id="BARS01032987">
    <property type="protein sequence ID" value="GAG20759.1"/>
    <property type="molecule type" value="Genomic_DNA"/>
</dbReference>
<proteinExistence type="predicted"/>
<name>X0VQT1_9ZZZZ</name>
<gene>
    <name evidence="1" type="ORF">S01H1_51134</name>
</gene>
<reference evidence="1" key="1">
    <citation type="journal article" date="2014" name="Front. Microbiol.">
        <title>High frequency of phylogenetically diverse reductive dehalogenase-homologous genes in deep subseafloor sedimentary metagenomes.</title>
        <authorList>
            <person name="Kawai M."/>
            <person name="Futagami T."/>
            <person name="Toyoda A."/>
            <person name="Takaki Y."/>
            <person name="Nishi S."/>
            <person name="Hori S."/>
            <person name="Arai W."/>
            <person name="Tsubouchi T."/>
            <person name="Morono Y."/>
            <person name="Uchiyama I."/>
            <person name="Ito T."/>
            <person name="Fujiyama A."/>
            <person name="Inagaki F."/>
            <person name="Takami H."/>
        </authorList>
    </citation>
    <scope>NUCLEOTIDE SEQUENCE</scope>
    <source>
        <strain evidence="1">Expedition CK06-06</strain>
    </source>
</reference>
<sequence length="70" mass="7844">MGEIMLVRYAYCETCGMEWIDEIVLTIQGNYANGTFLVCRECNGSIGPGNYDLVNEQGQGEDENITEKDE</sequence>